<evidence type="ECO:0000256" key="6">
    <source>
        <dbReference type="ARBA" id="ARBA00022723"/>
    </source>
</evidence>
<dbReference type="GO" id="GO:0005789">
    <property type="term" value="C:endoplasmic reticulum membrane"/>
    <property type="evidence" value="ECO:0007669"/>
    <property type="project" value="UniProtKB-SubCell"/>
</dbReference>
<keyword evidence="10 15" id="KW-1133">Transmembrane helix</keyword>
<keyword evidence="13 15" id="KW-0472">Membrane</keyword>
<dbReference type="Gene3D" id="2.60.40.150">
    <property type="entry name" value="C2 domain"/>
    <property type="match status" value="2"/>
</dbReference>
<dbReference type="GO" id="GO:0005886">
    <property type="term" value="C:plasma membrane"/>
    <property type="evidence" value="ECO:0007669"/>
    <property type="project" value="UniProtKB-SubCell"/>
</dbReference>
<protein>
    <submittedName>
        <fullName evidence="18">Extended synaptotagmin 2</fullName>
    </submittedName>
</protein>
<dbReference type="CDD" id="cd21680">
    <property type="entry name" value="SMP_ESyt2"/>
    <property type="match status" value="1"/>
</dbReference>
<keyword evidence="4" id="KW-0813">Transport</keyword>
<keyword evidence="9" id="KW-0106">Calcium</keyword>
<evidence type="ECO:0000313" key="18">
    <source>
        <dbReference type="Ensembl" id="ENSSCAP00000010919.1"/>
    </source>
</evidence>
<evidence type="ECO:0000256" key="8">
    <source>
        <dbReference type="ARBA" id="ARBA00022824"/>
    </source>
</evidence>
<evidence type="ECO:0000313" key="19">
    <source>
        <dbReference type="Proteomes" id="UP000694409"/>
    </source>
</evidence>
<keyword evidence="11" id="KW-0445">Lipid transport</keyword>
<comment type="similarity">
    <text evidence="3">Belongs to the extended synaptotagmin family.</text>
</comment>
<evidence type="ECO:0000256" key="11">
    <source>
        <dbReference type="ARBA" id="ARBA00023055"/>
    </source>
</evidence>
<keyword evidence="8" id="KW-0256">Endoplasmic reticulum</keyword>
<dbReference type="PANTHER" id="PTHR45761:SF2">
    <property type="entry name" value="EXTENDED SYNAPTOTAGMIN-2"/>
    <property type="match status" value="1"/>
</dbReference>
<dbReference type="PANTHER" id="PTHR45761">
    <property type="entry name" value="EXTENDED SYNAPTOTAGMIN-LIKE PROTEIN 2, ISOFORM C"/>
    <property type="match status" value="1"/>
</dbReference>
<evidence type="ECO:0000256" key="5">
    <source>
        <dbReference type="ARBA" id="ARBA00022692"/>
    </source>
</evidence>
<evidence type="ECO:0000256" key="4">
    <source>
        <dbReference type="ARBA" id="ARBA00022448"/>
    </source>
</evidence>
<feature type="domain" description="SMP-LTD" evidence="17">
    <location>
        <begin position="123"/>
        <end position="302"/>
    </location>
</feature>
<feature type="transmembrane region" description="Helical" evidence="15">
    <location>
        <begin position="433"/>
        <end position="459"/>
    </location>
</feature>
<evidence type="ECO:0000256" key="3">
    <source>
        <dbReference type="ARBA" id="ARBA00005867"/>
    </source>
</evidence>
<proteinExistence type="inferred from homology"/>
<accession>A0A8C9N1V0</accession>
<dbReference type="InterPro" id="IPR051634">
    <property type="entry name" value="Extended_Synaptotagmin"/>
</dbReference>
<reference evidence="18" key="1">
    <citation type="submission" date="2025-08" db="UniProtKB">
        <authorList>
            <consortium name="Ensembl"/>
        </authorList>
    </citation>
    <scope>IDENTIFICATION</scope>
</reference>
<dbReference type="InterPro" id="IPR031468">
    <property type="entry name" value="SMP_LBD"/>
</dbReference>
<evidence type="ECO:0000259" key="16">
    <source>
        <dbReference type="PROSITE" id="PS50004"/>
    </source>
</evidence>
<dbReference type="Ensembl" id="ENSSCAT00000012336.1">
    <property type="protein sequence ID" value="ENSSCAP00000010919.1"/>
    <property type="gene ID" value="ENSSCAG00000007847.1"/>
</dbReference>
<dbReference type="GO" id="GO:0035091">
    <property type="term" value="F:phosphatidylinositol binding"/>
    <property type="evidence" value="ECO:0007669"/>
    <property type="project" value="TreeGrafter"/>
</dbReference>
<comment type="subcellular location">
    <subcellularLocation>
        <location evidence="1">Cell membrane</location>
        <topology evidence="1">Peripheral membrane protein</topology>
    </subcellularLocation>
    <subcellularLocation>
        <location evidence="2">Endoplasmic reticulum membrane</location>
        <topology evidence="2">Multi-pass membrane protein</topology>
    </subcellularLocation>
</comment>
<dbReference type="Pfam" id="PF00168">
    <property type="entry name" value="C2"/>
    <property type="match status" value="2"/>
</dbReference>
<dbReference type="InterPro" id="IPR039010">
    <property type="entry name" value="Synaptotagmin_SMP"/>
</dbReference>
<dbReference type="InterPro" id="IPR037733">
    <property type="entry name" value="Ext_Synaptotagmin_C2A"/>
</dbReference>
<evidence type="ECO:0000256" key="10">
    <source>
        <dbReference type="ARBA" id="ARBA00022989"/>
    </source>
</evidence>
<evidence type="ECO:0000256" key="9">
    <source>
        <dbReference type="ARBA" id="ARBA00022837"/>
    </source>
</evidence>
<keyword evidence="5 15" id="KW-0812">Transmembrane</keyword>
<dbReference type="GO" id="GO:0005544">
    <property type="term" value="F:calcium-dependent phospholipid binding"/>
    <property type="evidence" value="ECO:0007669"/>
    <property type="project" value="TreeGrafter"/>
</dbReference>
<evidence type="ECO:0000256" key="15">
    <source>
        <dbReference type="SAM" id="Phobius"/>
    </source>
</evidence>
<dbReference type="CDD" id="cd08391">
    <property type="entry name" value="C2A_C2C_Synaptotagmin_like"/>
    <property type="match status" value="1"/>
</dbReference>
<dbReference type="GeneTree" id="ENSGT00940000156086"/>
<dbReference type="InterPro" id="IPR037752">
    <property type="entry name" value="C2C_KIAA1228"/>
</dbReference>
<dbReference type="GO" id="GO:0005509">
    <property type="term" value="F:calcium ion binding"/>
    <property type="evidence" value="ECO:0007669"/>
    <property type="project" value="TreeGrafter"/>
</dbReference>
<dbReference type="InterPro" id="IPR035892">
    <property type="entry name" value="C2_domain_sf"/>
</dbReference>
<dbReference type="GO" id="GO:0031210">
    <property type="term" value="F:phosphatidylcholine binding"/>
    <property type="evidence" value="ECO:0007669"/>
    <property type="project" value="TreeGrafter"/>
</dbReference>
<dbReference type="InterPro" id="IPR000008">
    <property type="entry name" value="C2_dom"/>
</dbReference>
<dbReference type="GO" id="GO:0006869">
    <property type="term" value="P:lipid transport"/>
    <property type="evidence" value="ECO:0007669"/>
    <property type="project" value="UniProtKB-KW"/>
</dbReference>
<feature type="domain" description="C2" evidence="16">
    <location>
        <begin position="508"/>
        <end position="632"/>
    </location>
</feature>
<keyword evidence="7" id="KW-0677">Repeat</keyword>
<dbReference type="Proteomes" id="UP000694409">
    <property type="component" value="Unassembled WGS sequence"/>
</dbReference>
<dbReference type="AlphaFoldDB" id="A0A8C9N1V0"/>
<dbReference type="GO" id="GO:0008429">
    <property type="term" value="F:phosphatidylethanolamine binding"/>
    <property type="evidence" value="ECO:0007669"/>
    <property type="project" value="TreeGrafter"/>
</dbReference>
<dbReference type="Pfam" id="PF17047">
    <property type="entry name" value="SMP_LBD"/>
    <property type="match status" value="1"/>
</dbReference>
<organism evidence="18 19">
    <name type="scientific">Serinus canaria</name>
    <name type="common">Island canary</name>
    <name type="synonym">Fringilla canaria</name>
    <dbReference type="NCBI Taxonomy" id="9135"/>
    <lineage>
        <taxon>Eukaryota</taxon>
        <taxon>Metazoa</taxon>
        <taxon>Chordata</taxon>
        <taxon>Craniata</taxon>
        <taxon>Vertebrata</taxon>
        <taxon>Euteleostomi</taxon>
        <taxon>Archelosauria</taxon>
        <taxon>Archosauria</taxon>
        <taxon>Dinosauria</taxon>
        <taxon>Saurischia</taxon>
        <taxon>Theropoda</taxon>
        <taxon>Coelurosauria</taxon>
        <taxon>Aves</taxon>
        <taxon>Neognathae</taxon>
        <taxon>Neoaves</taxon>
        <taxon>Telluraves</taxon>
        <taxon>Australaves</taxon>
        <taxon>Passeriformes</taxon>
        <taxon>Passeroidea</taxon>
        <taxon>Fringillidae</taxon>
        <taxon>Carduelinae</taxon>
        <taxon>Serinus</taxon>
    </lineage>
</organism>
<keyword evidence="19" id="KW-1185">Reference proteome</keyword>
<sequence length="632" mass="71901">MLLPPTESPFPGGGPQSRAPLPAFPTAAQRWPWSRAQPEGPDAAAVRPATSFVLIFPVYVLGYLGLSFSWVLIALCGLFWIRRHRGGKSSRLGRALAFLEDEEEAVRLSVSSADLPAWVHFPDTERAEWLNKTVKQMWPFICQFIEKLFRETIEPAVRGANNHLSTFSFTKIDIGHQPLRINGVKVYTENVDKRQIILDLQISFVGNCEIDLEIKRYFCRAGVKSIQIHGTMRVILEPLIGDMPLIGALSLFFLRKPLLEINWTGLTNLLDVPGLNGLSDTIILDIISNYLVLPNRITVPLVSEVQIAQLRFPIPKGVLRIHFIEAQDLEGKDTYLKGIVKGKSDPYGIIRVGNQIFQSKVIKENLNPKWNEVYEALVYEHPGQELEIELFDEDPDKDDFLGSLMIDLIEVEKERLLDEVIKFSQFWLNEAHVLYMLLVLDCFFLGTVPVCARITLISFQTLVLPKCPEELIAIMYLFARLFHITLLNFQWFTLDEVSKGKLHLKLEWLTLMPTADNLDKVLKEHITFLLILIVLGNLIAFSEEGSDPYVRMYLLPDKRRSGRRKTHVSKKTLNPVFDQMFDFSVSLPEVQRRTLDVAVKNSGGFLSKDKGLLGKLLIPLASEELAKGWTQW</sequence>
<keyword evidence="6" id="KW-0479">Metal-binding</keyword>
<dbReference type="CDD" id="cd04030">
    <property type="entry name" value="C2C_KIAA1228"/>
    <property type="match status" value="1"/>
</dbReference>
<evidence type="ECO:0000256" key="7">
    <source>
        <dbReference type="ARBA" id="ARBA00022737"/>
    </source>
</evidence>
<evidence type="ECO:0000256" key="12">
    <source>
        <dbReference type="ARBA" id="ARBA00023121"/>
    </source>
</evidence>
<dbReference type="PROSITE" id="PS51847">
    <property type="entry name" value="SMP"/>
    <property type="match status" value="1"/>
</dbReference>
<evidence type="ECO:0000256" key="1">
    <source>
        <dbReference type="ARBA" id="ARBA00004202"/>
    </source>
</evidence>
<keyword evidence="12" id="KW-0446">Lipid-binding</keyword>
<feature type="transmembrane region" description="Helical" evidence="15">
    <location>
        <begin position="60"/>
        <end position="81"/>
    </location>
</feature>
<feature type="region of interest" description="Disordered" evidence="14">
    <location>
        <begin position="1"/>
        <end position="21"/>
    </location>
</feature>
<evidence type="ECO:0000256" key="14">
    <source>
        <dbReference type="SAM" id="MobiDB-lite"/>
    </source>
</evidence>
<evidence type="ECO:0000256" key="2">
    <source>
        <dbReference type="ARBA" id="ARBA00004477"/>
    </source>
</evidence>
<evidence type="ECO:0000259" key="17">
    <source>
        <dbReference type="PROSITE" id="PS51847"/>
    </source>
</evidence>
<feature type="domain" description="C2" evidence="16">
    <location>
        <begin position="301"/>
        <end position="421"/>
    </location>
</feature>
<feature type="transmembrane region" description="Helical" evidence="15">
    <location>
        <begin position="471"/>
        <end position="492"/>
    </location>
</feature>
<dbReference type="SMART" id="SM00239">
    <property type="entry name" value="C2"/>
    <property type="match status" value="2"/>
</dbReference>
<name>A0A8C9N1V0_SERCA</name>
<dbReference type="SUPFAM" id="SSF49562">
    <property type="entry name" value="C2 domain (Calcium/lipid-binding domain, CaLB)"/>
    <property type="match status" value="2"/>
</dbReference>
<gene>
    <name evidence="18" type="primary">ESYT2</name>
</gene>
<evidence type="ECO:0000256" key="13">
    <source>
        <dbReference type="ARBA" id="ARBA00023136"/>
    </source>
</evidence>
<dbReference type="GO" id="GO:0061817">
    <property type="term" value="P:endoplasmic reticulum-plasma membrane tethering"/>
    <property type="evidence" value="ECO:0007669"/>
    <property type="project" value="InterPro"/>
</dbReference>
<dbReference type="PROSITE" id="PS50004">
    <property type="entry name" value="C2"/>
    <property type="match status" value="2"/>
</dbReference>
<reference evidence="18" key="2">
    <citation type="submission" date="2025-09" db="UniProtKB">
        <authorList>
            <consortium name="Ensembl"/>
        </authorList>
    </citation>
    <scope>IDENTIFICATION</scope>
</reference>